<sequence length="72" mass="7752">MRLRSVLSKITSGILPTTLSLRSVFSSGESFPSVTFSSSSRTLVNCEPMNTEIIAGGASFAPKRWSLDALAW</sequence>
<comment type="caution">
    <text evidence="1">The sequence shown here is derived from an EMBL/GenBank/DDBJ whole genome shotgun (WGS) entry which is preliminary data.</text>
</comment>
<gene>
    <name evidence="1" type="ORF">JCM19275_1751</name>
</gene>
<dbReference type="Proteomes" id="UP000029647">
    <property type="component" value="Unassembled WGS sequence"/>
</dbReference>
<accession>A0A090WK80</accession>
<dbReference type="AlphaFoldDB" id="A0A090WK80"/>
<proteinExistence type="predicted"/>
<organism evidence="1 2">
    <name type="scientific">Nonlabens ulvanivorans</name>
    <name type="common">Persicivirga ulvanivorans</name>
    <dbReference type="NCBI Taxonomy" id="906888"/>
    <lineage>
        <taxon>Bacteria</taxon>
        <taxon>Pseudomonadati</taxon>
        <taxon>Bacteroidota</taxon>
        <taxon>Flavobacteriia</taxon>
        <taxon>Flavobacteriales</taxon>
        <taxon>Flavobacteriaceae</taxon>
        <taxon>Nonlabens</taxon>
    </lineage>
</organism>
<protein>
    <submittedName>
        <fullName evidence="1">Uncharacterized protein</fullName>
    </submittedName>
</protein>
<reference evidence="1 2" key="1">
    <citation type="journal article" date="2014" name="Genome Announc.">
        <title>Draft Genome Sequences of Marine Flavobacterium Nonlabens Strains NR17, NR24, NR27, NR32, NR33, and Ara13.</title>
        <authorList>
            <person name="Nakanishi M."/>
            <person name="Meirelles P."/>
            <person name="Suzuki R."/>
            <person name="Takatani N."/>
            <person name="Mino S."/>
            <person name="Suda W."/>
            <person name="Oshima K."/>
            <person name="Hattori M."/>
            <person name="Ohkuma M."/>
            <person name="Hosokawa M."/>
            <person name="Miyashita K."/>
            <person name="Thompson F.L."/>
            <person name="Niwa A."/>
            <person name="Sawabe T."/>
            <person name="Sawabe T."/>
        </authorList>
    </citation>
    <scope>NUCLEOTIDE SEQUENCE [LARGE SCALE GENOMIC DNA]</scope>
    <source>
        <strain evidence="2">JCM19275</strain>
    </source>
</reference>
<name>A0A090WK80_NONUL</name>
<evidence type="ECO:0000313" key="2">
    <source>
        <dbReference type="Proteomes" id="UP000029647"/>
    </source>
</evidence>
<evidence type="ECO:0000313" key="1">
    <source>
        <dbReference type="EMBL" id="GAL76603.1"/>
    </source>
</evidence>
<dbReference type="EMBL" id="BBNT01000013">
    <property type="protein sequence ID" value="GAL76603.1"/>
    <property type="molecule type" value="Genomic_DNA"/>
</dbReference>